<evidence type="ECO:0000313" key="3">
    <source>
        <dbReference type="EMBL" id="KAH8485633.1"/>
    </source>
</evidence>
<reference evidence="3" key="1">
    <citation type="journal article" date="2021" name="J. Hered.">
        <title>Genome Assembly of Salicaceae Populus deltoides (Eastern Cottonwood) I-69 Based on Nanopore Sequencing and Hi-C Technologies.</title>
        <authorList>
            <person name="Bai S."/>
            <person name="Wu H."/>
            <person name="Zhang J."/>
            <person name="Pan Z."/>
            <person name="Zhao W."/>
            <person name="Li Z."/>
            <person name="Tong C."/>
        </authorList>
    </citation>
    <scope>NUCLEOTIDE SEQUENCE</scope>
    <source>
        <tissue evidence="3">Leaf</tissue>
    </source>
</reference>
<feature type="transmembrane region" description="Helical" evidence="1">
    <location>
        <begin position="289"/>
        <end position="311"/>
    </location>
</feature>
<name>A0A8T2WZR6_POPDE</name>
<accession>A0A8T2WZR6</accession>
<protein>
    <recommendedName>
        <fullName evidence="2">OTU domain-containing protein</fullName>
    </recommendedName>
</protein>
<keyword evidence="1" id="KW-0472">Membrane</keyword>
<organism evidence="3 4">
    <name type="scientific">Populus deltoides</name>
    <name type="common">Eastern poplar</name>
    <name type="synonym">Eastern cottonwood</name>
    <dbReference type="NCBI Taxonomy" id="3696"/>
    <lineage>
        <taxon>Eukaryota</taxon>
        <taxon>Viridiplantae</taxon>
        <taxon>Streptophyta</taxon>
        <taxon>Embryophyta</taxon>
        <taxon>Tracheophyta</taxon>
        <taxon>Spermatophyta</taxon>
        <taxon>Magnoliopsida</taxon>
        <taxon>eudicotyledons</taxon>
        <taxon>Gunneridae</taxon>
        <taxon>Pentapetalae</taxon>
        <taxon>rosids</taxon>
        <taxon>fabids</taxon>
        <taxon>Malpighiales</taxon>
        <taxon>Salicaceae</taxon>
        <taxon>Saliceae</taxon>
        <taxon>Populus</taxon>
    </lineage>
</organism>
<proteinExistence type="predicted"/>
<keyword evidence="1" id="KW-1133">Transmembrane helix</keyword>
<dbReference type="EMBL" id="JACEGQ020000016">
    <property type="protein sequence ID" value="KAH8485633.1"/>
    <property type="molecule type" value="Genomic_DNA"/>
</dbReference>
<gene>
    <name evidence="3" type="ORF">H0E87_027171</name>
</gene>
<dbReference type="Pfam" id="PF02338">
    <property type="entry name" value="OTU"/>
    <property type="match status" value="1"/>
</dbReference>
<evidence type="ECO:0000313" key="4">
    <source>
        <dbReference type="Proteomes" id="UP000807159"/>
    </source>
</evidence>
<evidence type="ECO:0000256" key="1">
    <source>
        <dbReference type="SAM" id="Phobius"/>
    </source>
</evidence>
<keyword evidence="4" id="KW-1185">Reference proteome</keyword>
<comment type="caution">
    <text evidence="3">The sequence shown here is derived from an EMBL/GenBank/DDBJ whole genome shotgun (WGS) entry which is preliminary data.</text>
</comment>
<dbReference type="AlphaFoldDB" id="A0A8T2WZR6"/>
<dbReference type="InterPro" id="IPR003323">
    <property type="entry name" value="OTU_dom"/>
</dbReference>
<dbReference type="Proteomes" id="UP000807159">
    <property type="component" value="Chromosome 16"/>
</dbReference>
<sequence>MPVISWPLKCCPLCVRPGYASMIVCSPISTCVKNVVHLSGRVQQMGSTILNVVSGGQTTSCCFSSYPGLSRSSYSRLSVSKTSSCPSISHQTIQSNCFGSVLTKQRADLQSFSVKGVVRSRGPLKRQFNISLPCQIMNLRFSVSKQGVLSKINDNTGSISWSQGYPTTGIIFGLLVCYSSSEPTHAEAATHKNEEEDNCNLSDIKFSHGKEVYTDYSIIGIPGDGRCLFRSVAHGACIRSGKRAPSENLQRDLADDLRSKVSFLHPFILIMKSLKFCFCKKHECLLPDYHLSFCEFVFIFVLIFGLSLHLLSF</sequence>
<evidence type="ECO:0000259" key="2">
    <source>
        <dbReference type="Pfam" id="PF02338"/>
    </source>
</evidence>
<keyword evidence="1" id="KW-0812">Transmembrane</keyword>
<dbReference type="Gene3D" id="3.90.70.80">
    <property type="match status" value="1"/>
</dbReference>
<feature type="domain" description="OTU" evidence="2">
    <location>
        <begin position="222"/>
        <end position="277"/>
    </location>
</feature>